<reference evidence="3 4" key="1">
    <citation type="submission" date="2024-10" db="EMBL/GenBank/DDBJ databases">
        <title>Updated reference genomes for cyclostephanoid diatoms.</title>
        <authorList>
            <person name="Roberts W.R."/>
            <person name="Alverson A.J."/>
        </authorList>
    </citation>
    <scope>NUCLEOTIDE SEQUENCE [LARGE SCALE GENOMIC DNA]</scope>
    <source>
        <strain evidence="3 4">AJA228-03</strain>
    </source>
</reference>
<organism evidence="3 4">
    <name type="scientific">Cyclostephanos tholiformis</name>
    <dbReference type="NCBI Taxonomy" id="382380"/>
    <lineage>
        <taxon>Eukaryota</taxon>
        <taxon>Sar</taxon>
        <taxon>Stramenopiles</taxon>
        <taxon>Ochrophyta</taxon>
        <taxon>Bacillariophyta</taxon>
        <taxon>Coscinodiscophyceae</taxon>
        <taxon>Thalassiosirophycidae</taxon>
        <taxon>Stephanodiscales</taxon>
        <taxon>Stephanodiscaceae</taxon>
        <taxon>Cyclostephanos</taxon>
    </lineage>
</organism>
<feature type="region of interest" description="Disordered" evidence="1">
    <location>
        <begin position="945"/>
        <end position="989"/>
    </location>
</feature>
<protein>
    <recommendedName>
        <fullName evidence="2">FAS1 domain-containing protein</fullName>
    </recommendedName>
</protein>
<gene>
    <name evidence="3" type="ORF">ACHAXA_008139</name>
</gene>
<feature type="compositionally biased region" description="Polar residues" evidence="1">
    <location>
        <begin position="965"/>
        <end position="980"/>
    </location>
</feature>
<feature type="region of interest" description="Disordered" evidence="1">
    <location>
        <begin position="781"/>
        <end position="813"/>
    </location>
</feature>
<feature type="region of interest" description="Disordered" evidence="1">
    <location>
        <begin position="78"/>
        <end position="99"/>
    </location>
</feature>
<dbReference type="Proteomes" id="UP001530377">
    <property type="component" value="Unassembled WGS sequence"/>
</dbReference>
<dbReference type="PANTHER" id="PTHR10900">
    <property type="entry name" value="PERIOSTIN-RELATED"/>
    <property type="match status" value="1"/>
</dbReference>
<evidence type="ECO:0000313" key="3">
    <source>
        <dbReference type="EMBL" id="KAL3822999.1"/>
    </source>
</evidence>
<keyword evidence="4" id="KW-1185">Reference proteome</keyword>
<dbReference type="EMBL" id="JALLPB020000049">
    <property type="protein sequence ID" value="KAL3822999.1"/>
    <property type="molecule type" value="Genomic_DNA"/>
</dbReference>
<dbReference type="PROSITE" id="PS50213">
    <property type="entry name" value="FAS1"/>
    <property type="match status" value="1"/>
</dbReference>
<sequence>MKQKDCNIYSNMALPCPWRRRTCASMTSLALLFFVTNAYAIDGVARNRFRVSAVNVEHELHNEKPLNRRRAGKAELVKAHHGGGRGHHRDPTASGKSGKDIISSTEMPLTTVAPVTVVVSESVASSSGIGKSGKEIVAPAEMSPTNQTVEVVSSEAVEMAVVSESYSVSSGGKSGKAIVPVPGNASVTEGMLPATGIAPVDPDNMIITTSTGMSYSAIDVSGGSGAKSVKSTEGHVDVMQYDSKVSKTYVGESETDLIKPKASKVNLPLTEYFIKEPTSAANSKSGKSAAAIVGAKSSKDVTGSKSSKTAILTSMSYNLSGGGGGGGGDLTIYDGTIYDRLKADPNFSTLIMVVDAVGLTDIFKVPGPWTIVAPTNEAFAALGEEIVQSFSLPENMKTIQDVLGYHILPGLFTSESLASGEYKTLGGDTLSVVVSDTGITFNYANVVIPDIITSNGVIHGIDAVLTPPDDPSSSPPVVLVTGPPVALQITTPPVVVVELPTLPPQQLLTLPPTLPPGSTAPPNVARTQAYPAEKSYPTYSPTGFEEDSLPSTGGNTVTLEPFGLRLVANSAEANYDEEMVTRVTQEHLTHSFRTKGYALKGLQLMVLEHERRLLSEHRYLGQVPEYEVIYGGVLLFPTDSGKMPSEEDMKIIVQESFSGERLNYYIELLQEKGIGVNRAALDMKLVEGVDEDGEGFNWAGLTIGLSSALAGIGVLAFGSRYMYRSRQLSIDDLDLGKDNYTIRLQYTNDEIDGYPTTTESLSTRDQLSVPSLIQGIEDEVNFRTTPGGSSKNNDKSNDGSSRGKVGEISPLESPMIADNASQASSLRYISVFTVKKDCGGKTLDQINLRDLIIAYLSRMMKKLPNTHLLPYDKKSTLPAILNIRNIPDDIEELQHYVGNAHVDDKTGKVMFNLRVEGDEPVSKMKSNAIGARKLSFSNKLKTNRNTVSPIVDADNPRKAPKSPVESDTNMENLSSKSPVTPASMEDVDL</sequence>
<dbReference type="SUPFAM" id="SSF82153">
    <property type="entry name" value="FAS1 domain"/>
    <property type="match status" value="1"/>
</dbReference>
<dbReference type="InterPro" id="IPR036378">
    <property type="entry name" value="FAS1_dom_sf"/>
</dbReference>
<name>A0ABD3SEL7_9STRA</name>
<comment type="caution">
    <text evidence="3">The sequence shown here is derived from an EMBL/GenBank/DDBJ whole genome shotgun (WGS) entry which is preliminary data.</text>
</comment>
<evidence type="ECO:0000259" key="2">
    <source>
        <dbReference type="PROSITE" id="PS50213"/>
    </source>
</evidence>
<dbReference type="AlphaFoldDB" id="A0ABD3SEL7"/>
<dbReference type="PANTHER" id="PTHR10900:SF77">
    <property type="entry name" value="FI19380P1"/>
    <property type="match status" value="1"/>
</dbReference>
<evidence type="ECO:0000256" key="1">
    <source>
        <dbReference type="SAM" id="MobiDB-lite"/>
    </source>
</evidence>
<feature type="compositionally biased region" description="Basic residues" evidence="1">
    <location>
        <begin position="79"/>
        <end position="88"/>
    </location>
</feature>
<evidence type="ECO:0000313" key="4">
    <source>
        <dbReference type="Proteomes" id="UP001530377"/>
    </source>
</evidence>
<dbReference type="FunFam" id="2.30.180.10:FF:000032">
    <property type="entry name" value="Fasciclin domain-containing protein, putative"/>
    <property type="match status" value="1"/>
</dbReference>
<dbReference type="Gene3D" id="2.30.180.10">
    <property type="entry name" value="FAS1 domain"/>
    <property type="match status" value="1"/>
</dbReference>
<dbReference type="SMART" id="SM00554">
    <property type="entry name" value="FAS1"/>
    <property type="match status" value="1"/>
</dbReference>
<dbReference type="Pfam" id="PF02469">
    <property type="entry name" value="Fasciclin"/>
    <property type="match status" value="1"/>
</dbReference>
<dbReference type="InterPro" id="IPR000782">
    <property type="entry name" value="FAS1_domain"/>
</dbReference>
<feature type="domain" description="FAS1" evidence="2">
    <location>
        <begin position="334"/>
        <end position="465"/>
    </location>
</feature>
<proteinExistence type="predicted"/>
<accession>A0ABD3SEL7</accession>
<dbReference type="InterPro" id="IPR050904">
    <property type="entry name" value="Adhesion/Biosynth-related"/>
</dbReference>